<protein>
    <submittedName>
        <fullName evidence="2">Uncharacterized protein</fullName>
    </submittedName>
</protein>
<accession>A0A3S0NEY7</accession>
<dbReference type="AlphaFoldDB" id="A0A3S0NEY7"/>
<comment type="caution">
    <text evidence="2">The sequence shown here is derived from an EMBL/GenBank/DDBJ whole genome shotgun (WGS) entry which is preliminary data.</text>
</comment>
<name>A0A3S0NEY7_9GAMM</name>
<reference evidence="2" key="1">
    <citation type="submission" date="2018-12" db="EMBL/GenBank/DDBJ databases">
        <authorList>
            <person name="Jadhav K."/>
            <person name="Kushwaha B."/>
            <person name="Jadhav I."/>
        </authorList>
    </citation>
    <scope>NUCLEOTIDE SEQUENCE [LARGE SCALE GENOMIC DNA]</scope>
    <source>
        <strain evidence="2">SBS 10</strain>
    </source>
</reference>
<evidence type="ECO:0000313" key="2">
    <source>
        <dbReference type="EMBL" id="RUA22753.1"/>
    </source>
</evidence>
<sequence length="101" mass="10999">MAGAILMVVGPPRAGRHAAPSPGHGGCPRLHRNRPGARCRRRWCRLLEIGLTPTWLALGVLALAAGAAGDRCRSADSPSVPTRYRNRRPRARSLARRPCCW</sequence>
<feature type="region of interest" description="Disordered" evidence="1">
    <location>
        <begin position="12"/>
        <end position="34"/>
    </location>
</feature>
<feature type="compositionally biased region" description="Basic residues" evidence="1">
    <location>
        <begin position="84"/>
        <end position="95"/>
    </location>
</feature>
<dbReference type="EMBL" id="RXHI01000010">
    <property type="protein sequence ID" value="RUA22753.1"/>
    <property type="molecule type" value="Genomic_DNA"/>
</dbReference>
<evidence type="ECO:0000256" key="1">
    <source>
        <dbReference type="SAM" id="MobiDB-lite"/>
    </source>
</evidence>
<feature type="region of interest" description="Disordered" evidence="1">
    <location>
        <begin position="71"/>
        <end position="101"/>
    </location>
</feature>
<gene>
    <name evidence="2" type="ORF">DSL92_03880</name>
</gene>
<organism evidence="2">
    <name type="scientific">Billgrantia gudaonensis</name>
    <dbReference type="NCBI Taxonomy" id="376427"/>
    <lineage>
        <taxon>Bacteria</taxon>
        <taxon>Pseudomonadati</taxon>
        <taxon>Pseudomonadota</taxon>
        <taxon>Gammaproteobacteria</taxon>
        <taxon>Oceanospirillales</taxon>
        <taxon>Halomonadaceae</taxon>
        <taxon>Billgrantia</taxon>
    </lineage>
</organism>
<proteinExistence type="predicted"/>